<sequence length="119" mass="14116">MNFKFIQNMPSFSVIAFRLVLPLEPLLYLMPFYALFYFSVWQGIETAKWKRLIHEKAIEKEDLIRRNDDLKIGIVSYTSAERIEALYRRTYQYLPISLGNRIITIELPAEPKAVKKEPF</sequence>
<keyword evidence="1" id="KW-1133">Transmembrane helix</keyword>
<organism evidence="2 3">
    <name type="scientific">Leptospira ognonensis</name>
    <dbReference type="NCBI Taxonomy" id="2484945"/>
    <lineage>
        <taxon>Bacteria</taxon>
        <taxon>Pseudomonadati</taxon>
        <taxon>Spirochaetota</taxon>
        <taxon>Spirochaetia</taxon>
        <taxon>Leptospirales</taxon>
        <taxon>Leptospiraceae</taxon>
        <taxon>Leptospira</taxon>
    </lineage>
</organism>
<dbReference type="Proteomes" id="UP000297693">
    <property type="component" value="Unassembled WGS sequence"/>
</dbReference>
<proteinExistence type="predicted"/>
<accession>A0A4R9K0E8</accession>
<dbReference type="AlphaFoldDB" id="A0A4R9K0E8"/>
<comment type="caution">
    <text evidence="2">The sequence shown here is derived from an EMBL/GenBank/DDBJ whole genome shotgun (WGS) entry which is preliminary data.</text>
</comment>
<dbReference type="OrthoDB" id="336838at2"/>
<gene>
    <name evidence="2" type="ORF">EHQ58_14515</name>
</gene>
<protein>
    <submittedName>
        <fullName evidence="2">Uncharacterized protein</fullName>
    </submittedName>
</protein>
<keyword evidence="1" id="KW-0472">Membrane</keyword>
<evidence type="ECO:0000313" key="3">
    <source>
        <dbReference type="Proteomes" id="UP000297693"/>
    </source>
</evidence>
<keyword evidence="3" id="KW-1185">Reference proteome</keyword>
<keyword evidence="1" id="KW-0812">Transmembrane</keyword>
<name>A0A4R9K0E8_9LEPT</name>
<dbReference type="EMBL" id="RQGD01000035">
    <property type="protein sequence ID" value="TGL57489.1"/>
    <property type="molecule type" value="Genomic_DNA"/>
</dbReference>
<evidence type="ECO:0000256" key="1">
    <source>
        <dbReference type="SAM" id="Phobius"/>
    </source>
</evidence>
<feature type="transmembrane region" description="Helical" evidence="1">
    <location>
        <begin position="26"/>
        <end position="44"/>
    </location>
</feature>
<reference evidence="2" key="1">
    <citation type="journal article" date="2019" name="PLoS Negl. Trop. Dis.">
        <title>Revisiting the worldwide diversity of Leptospira species in the environment.</title>
        <authorList>
            <person name="Vincent A.T."/>
            <person name="Schiettekatte O."/>
            <person name="Bourhy P."/>
            <person name="Veyrier F.J."/>
            <person name="Picardeau M."/>
        </authorList>
    </citation>
    <scope>NUCLEOTIDE SEQUENCE [LARGE SCALE GENOMIC DNA]</scope>
    <source>
        <strain evidence="2">201702476</strain>
    </source>
</reference>
<evidence type="ECO:0000313" key="2">
    <source>
        <dbReference type="EMBL" id="TGL57489.1"/>
    </source>
</evidence>